<proteinExistence type="predicted"/>
<feature type="non-terminal residue" evidence="4">
    <location>
        <position position="102"/>
    </location>
</feature>
<dbReference type="InterPro" id="IPR001647">
    <property type="entry name" value="HTH_TetR"/>
</dbReference>
<dbReference type="Proteomes" id="UP001597024">
    <property type="component" value="Unassembled WGS sequence"/>
</dbReference>
<dbReference type="PROSITE" id="PS50977">
    <property type="entry name" value="HTH_TETR_2"/>
    <property type="match status" value="1"/>
</dbReference>
<accession>A0ABW3E0F2</accession>
<dbReference type="SUPFAM" id="SSF46689">
    <property type="entry name" value="Homeodomain-like"/>
    <property type="match status" value="1"/>
</dbReference>
<feature type="DNA-binding region" description="H-T-H motif" evidence="2">
    <location>
        <begin position="32"/>
        <end position="51"/>
    </location>
</feature>
<keyword evidence="1 2" id="KW-0238">DNA-binding</keyword>
<evidence type="ECO:0000256" key="2">
    <source>
        <dbReference type="PROSITE-ProRule" id="PRU00335"/>
    </source>
</evidence>
<comment type="caution">
    <text evidence="4">The sequence shown here is derived from an EMBL/GenBank/DDBJ whole genome shotgun (WGS) entry which is preliminary data.</text>
</comment>
<evidence type="ECO:0000259" key="3">
    <source>
        <dbReference type="PROSITE" id="PS50977"/>
    </source>
</evidence>
<dbReference type="InterPro" id="IPR009057">
    <property type="entry name" value="Homeodomain-like_sf"/>
</dbReference>
<evidence type="ECO:0000313" key="4">
    <source>
        <dbReference type="EMBL" id="MFD0888699.1"/>
    </source>
</evidence>
<evidence type="ECO:0000256" key="1">
    <source>
        <dbReference type="ARBA" id="ARBA00023125"/>
    </source>
</evidence>
<gene>
    <name evidence="4" type="ORF">ACFQ08_29535</name>
</gene>
<feature type="domain" description="HTH tetR-type" evidence="3">
    <location>
        <begin position="9"/>
        <end position="69"/>
    </location>
</feature>
<dbReference type="EMBL" id="JBHTHX010001451">
    <property type="protein sequence ID" value="MFD0888699.1"/>
    <property type="molecule type" value="Genomic_DNA"/>
</dbReference>
<organism evidence="4 5">
    <name type="scientific">Streptosporangium algeriense</name>
    <dbReference type="NCBI Taxonomy" id="1682748"/>
    <lineage>
        <taxon>Bacteria</taxon>
        <taxon>Bacillati</taxon>
        <taxon>Actinomycetota</taxon>
        <taxon>Actinomycetes</taxon>
        <taxon>Streptosporangiales</taxon>
        <taxon>Streptosporangiaceae</taxon>
        <taxon>Streptosporangium</taxon>
    </lineage>
</organism>
<reference evidence="5" key="1">
    <citation type="journal article" date="2019" name="Int. J. Syst. Evol. Microbiol.">
        <title>The Global Catalogue of Microorganisms (GCM) 10K type strain sequencing project: providing services to taxonomists for standard genome sequencing and annotation.</title>
        <authorList>
            <consortium name="The Broad Institute Genomics Platform"/>
            <consortium name="The Broad Institute Genome Sequencing Center for Infectious Disease"/>
            <person name="Wu L."/>
            <person name="Ma J."/>
        </authorList>
    </citation>
    <scope>NUCLEOTIDE SEQUENCE [LARGE SCALE GENOMIC DNA]</scope>
    <source>
        <strain evidence="5">CCUG 62974</strain>
    </source>
</reference>
<protein>
    <submittedName>
        <fullName evidence="4">TetR/AcrR family transcriptional regulator</fullName>
    </submittedName>
</protein>
<sequence length="102" mass="11527">MTKARRDPEGRRRMIVEAAAELLIEDEGAELTHRRAAERAGVPLGATTYYFSSLDELREEALKHLAERVEADLRETAAELAAGRCEPERLAEMLHAYMSDRD</sequence>
<evidence type="ECO:0000313" key="5">
    <source>
        <dbReference type="Proteomes" id="UP001597024"/>
    </source>
</evidence>
<name>A0ABW3E0F2_9ACTN</name>
<dbReference type="Gene3D" id="1.10.357.10">
    <property type="entry name" value="Tetracycline Repressor, domain 2"/>
    <property type="match status" value="1"/>
</dbReference>
<keyword evidence="5" id="KW-1185">Reference proteome</keyword>